<comment type="caution">
    <text evidence="2">The sequence shown here is derived from an EMBL/GenBank/DDBJ whole genome shotgun (WGS) entry which is preliminary data.</text>
</comment>
<organism evidence="2 3">
    <name type="scientific">Candidatus Scalindua arabica</name>
    <dbReference type="NCBI Taxonomy" id="1127984"/>
    <lineage>
        <taxon>Bacteria</taxon>
        <taxon>Pseudomonadati</taxon>
        <taxon>Planctomycetota</taxon>
        <taxon>Candidatus Brocadiia</taxon>
        <taxon>Candidatus Brocadiales</taxon>
        <taxon>Candidatus Scalinduaceae</taxon>
        <taxon>Candidatus Scalindua</taxon>
    </lineage>
</organism>
<dbReference type="AlphaFoldDB" id="A0A941W191"/>
<keyword evidence="1" id="KW-0472">Membrane</keyword>
<gene>
    <name evidence="2" type="ORF">MAG551_00642</name>
</gene>
<evidence type="ECO:0000256" key="1">
    <source>
        <dbReference type="SAM" id="Phobius"/>
    </source>
</evidence>
<evidence type="ECO:0000313" key="2">
    <source>
        <dbReference type="EMBL" id="MBS1257598.1"/>
    </source>
</evidence>
<evidence type="ECO:0000313" key="3">
    <source>
        <dbReference type="Proteomes" id="UP000722750"/>
    </source>
</evidence>
<keyword evidence="1" id="KW-0812">Transmembrane</keyword>
<feature type="transmembrane region" description="Helical" evidence="1">
    <location>
        <begin position="12"/>
        <end position="39"/>
    </location>
</feature>
<name>A0A941W191_9BACT</name>
<dbReference type="EMBL" id="JAANXD010000027">
    <property type="protein sequence ID" value="MBS1257598.1"/>
    <property type="molecule type" value="Genomic_DNA"/>
</dbReference>
<accession>A0A941W191</accession>
<protein>
    <submittedName>
        <fullName evidence="2">Uncharacterized protein</fullName>
    </submittedName>
</protein>
<dbReference type="Proteomes" id="UP000722750">
    <property type="component" value="Unassembled WGS sequence"/>
</dbReference>
<feature type="transmembrane region" description="Helical" evidence="1">
    <location>
        <begin position="51"/>
        <end position="70"/>
    </location>
</feature>
<proteinExistence type="predicted"/>
<sequence length="92" mass="10202">MTPQTRHKEISSILRVLLWALVAVYTFVLPYLIVVYNAIVKHFSTAIAGKVPITIIIVMGVVFSILVMVLKENIITLILLIPVRSSPGALFL</sequence>
<reference evidence="2" key="1">
    <citation type="journal article" date="2021" name="ISME J.">
        <title>Fine-scale metabolic discontinuity in a stratified prokaryote microbiome of a Red Sea deep halocline.</title>
        <authorList>
            <person name="Michoud G."/>
            <person name="Ngugi D.K."/>
            <person name="Barozzi A."/>
            <person name="Merlino G."/>
            <person name="Calleja M.L."/>
            <person name="Delgado-Huertas A."/>
            <person name="Moran X.A.G."/>
            <person name="Daffonchio D."/>
        </authorList>
    </citation>
    <scope>NUCLEOTIDE SEQUENCE</scope>
    <source>
        <strain evidence="2">SuakinDeep_MAG55_1</strain>
    </source>
</reference>
<keyword evidence="1" id="KW-1133">Transmembrane helix</keyword>